<protein>
    <submittedName>
        <fullName evidence="1">Uncharacterized protein</fullName>
    </submittedName>
</protein>
<dbReference type="EMBL" id="RBIG01000002">
    <property type="protein sequence ID" value="RKQ70119.1"/>
    <property type="molecule type" value="Genomic_DNA"/>
</dbReference>
<comment type="caution">
    <text evidence="1">The sequence shown here is derived from an EMBL/GenBank/DDBJ whole genome shotgun (WGS) entry which is preliminary data.</text>
</comment>
<gene>
    <name evidence="1" type="ORF">BCL74_2059</name>
</gene>
<dbReference type="AlphaFoldDB" id="A0A420WGN7"/>
<evidence type="ECO:0000313" key="2">
    <source>
        <dbReference type="Proteomes" id="UP000277424"/>
    </source>
</evidence>
<accession>A0A420WGN7</accession>
<dbReference type="OrthoDB" id="7305894at2"/>
<proteinExistence type="predicted"/>
<dbReference type="Proteomes" id="UP000277424">
    <property type="component" value="Unassembled WGS sequence"/>
</dbReference>
<evidence type="ECO:0000313" key="1">
    <source>
        <dbReference type="EMBL" id="RKQ70119.1"/>
    </source>
</evidence>
<dbReference type="RefSeq" id="WP_121219709.1">
    <property type="nucleotide sequence ID" value="NZ_RBIG01000002.1"/>
</dbReference>
<reference evidence="1 2" key="1">
    <citation type="submission" date="2018-10" db="EMBL/GenBank/DDBJ databases">
        <title>Comparative analysis of microorganisms from saline springs in Andes Mountain Range, Colombia.</title>
        <authorList>
            <person name="Rubin E."/>
        </authorList>
    </citation>
    <scope>NUCLEOTIDE SEQUENCE [LARGE SCALE GENOMIC DNA]</scope>
    <source>
        <strain evidence="1 2">USBA 36</strain>
    </source>
</reference>
<sequence length="147" mass="15943">MPDIYTAKSIIEDRLRAAWTVTPQSALLSENVRGFEPDANIDENGNLLPFAILEIVGGNSMPYIGRPSNRLNRDDGIIQLHMMVPTGEGSARLAAMFREARAALANKVFSGVYTQGMSPDGGTAGSEDGSYYGTTAVTPFFYLYLDN</sequence>
<name>A0A420WGN7_9PROT</name>
<organism evidence="1 2">
    <name type="scientific">Oceanibaculum indicum</name>
    <dbReference type="NCBI Taxonomy" id="526216"/>
    <lineage>
        <taxon>Bacteria</taxon>
        <taxon>Pseudomonadati</taxon>
        <taxon>Pseudomonadota</taxon>
        <taxon>Alphaproteobacteria</taxon>
        <taxon>Rhodospirillales</taxon>
        <taxon>Oceanibaculaceae</taxon>
        <taxon>Oceanibaculum</taxon>
    </lineage>
</organism>